<feature type="domain" description="SGNH hydrolase-type esterase" evidence="2">
    <location>
        <begin position="49"/>
        <end position="208"/>
    </location>
</feature>
<feature type="chain" id="PRO_5047313699" evidence="1">
    <location>
        <begin position="24"/>
        <end position="235"/>
    </location>
</feature>
<feature type="signal peptide" evidence="1">
    <location>
        <begin position="1"/>
        <end position="23"/>
    </location>
</feature>
<evidence type="ECO:0000256" key="1">
    <source>
        <dbReference type="SAM" id="SignalP"/>
    </source>
</evidence>
<dbReference type="PANTHER" id="PTHR30383:SF5">
    <property type="entry name" value="SGNH HYDROLASE-TYPE ESTERASE DOMAIN-CONTAINING PROTEIN"/>
    <property type="match status" value="1"/>
</dbReference>
<keyword evidence="4" id="KW-1185">Reference proteome</keyword>
<gene>
    <name evidence="3" type="ORF">KPS_001277</name>
</gene>
<proteinExistence type="predicted"/>
<dbReference type="InterPro" id="IPR036514">
    <property type="entry name" value="SGNH_hydro_sf"/>
</dbReference>
<evidence type="ECO:0000313" key="4">
    <source>
        <dbReference type="Proteomes" id="UP001180616"/>
    </source>
</evidence>
<dbReference type="EMBL" id="CP133659">
    <property type="protein sequence ID" value="WMW66673.1"/>
    <property type="molecule type" value="Genomic_DNA"/>
</dbReference>
<organism evidence="3 4">
    <name type="scientific">Nitratidesulfovibrio liaohensis</name>
    <dbReference type="NCBI Taxonomy" id="2604158"/>
    <lineage>
        <taxon>Bacteria</taxon>
        <taxon>Pseudomonadati</taxon>
        <taxon>Thermodesulfobacteriota</taxon>
        <taxon>Desulfovibrionia</taxon>
        <taxon>Desulfovibrionales</taxon>
        <taxon>Desulfovibrionaceae</taxon>
        <taxon>Nitratidesulfovibrio</taxon>
    </lineage>
</organism>
<dbReference type="RefSeq" id="WP_309542537.1">
    <property type="nucleotide sequence ID" value="NZ_CP133659.1"/>
</dbReference>
<evidence type="ECO:0000259" key="2">
    <source>
        <dbReference type="Pfam" id="PF13472"/>
    </source>
</evidence>
<evidence type="ECO:0000313" key="3">
    <source>
        <dbReference type="EMBL" id="WMW66673.1"/>
    </source>
</evidence>
<keyword evidence="3" id="KW-0378">Hydrolase</keyword>
<keyword evidence="1" id="KW-0732">Signal</keyword>
<dbReference type="Gene3D" id="3.40.50.1110">
    <property type="entry name" value="SGNH hydrolase"/>
    <property type="match status" value="1"/>
</dbReference>
<dbReference type="SUPFAM" id="SSF52266">
    <property type="entry name" value="SGNH hydrolase"/>
    <property type="match status" value="1"/>
</dbReference>
<sequence>MRRFSLIFSIVLLVSFSYSLSYSADHTQARVGMIGLQKQACPAATSLLVGDSNTEGLWWNYVCGNTSGGWFINGGIGGTTVKEYLDVLPQVLSQSTPSVVTVALGTNDANAARVGSPDDLAWETNYTALITALLAAGKKVTLFTIPPVEQNKPLGEGYFLTSQIQRYNAHIRLTAQQRGLALKDLYALWANTQGFAASGSTTDGVHHTRAKQVAYYYQLEDAIRTMRATLGLTCP</sequence>
<accession>A0ABY9R782</accession>
<dbReference type="InterPro" id="IPR051532">
    <property type="entry name" value="Ester_Hydrolysis_Enzymes"/>
</dbReference>
<dbReference type="Proteomes" id="UP001180616">
    <property type="component" value="Chromosome"/>
</dbReference>
<protein>
    <submittedName>
        <fullName evidence="3">SGNH/GDSL hydrolase family protein</fullName>
    </submittedName>
</protein>
<dbReference type="Pfam" id="PF13472">
    <property type="entry name" value="Lipase_GDSL_2"/>
    <property type="match status" value="1"/>
</dbReference>
<name>A0ABY9R782_9BACT</name>
<reference evidence="3" key="1">
    <citation type="submission" date="2023-09" db="EMBL/GenBank/DDBJ databases">
        <authorList>
            <consortium name="CW5 consortium"/>
            <person name="Lu C.-W."/>
        </authorList>
    </citation>
    <scope>NUCLEOTIDE SEQUENCE</scope>
    <source>
        <strain evidence="3">KPS</strain>
    </source>
</reference>
<dbReference type="InterPro" id="IPR013830">
    <property type="entry name" value="SGNH_hydro"/>
</dbReference>
<dbReference type="PANTHER" id="PTHR30383">
    <property type="entry name" value="THIOESTERASE 1/PROTEASE 1/LYSOPHOSPHOLIPASE L1"/>
    <property type="match status" value="1"/>
</dbReference>
<dbReference type="GO" id="GO:0016787">
    <property type="term" value="F:hydrolase activity"/>
    <property type="evidence" value="ECO:0007669"/>
    <property type="project" value="UniProtKB-KW"/>
</dbReference>